<dbReference type="Proteomes" id="UP000334019">
    <property type="component" value="Chromosome"/>
</dbReference>
<dbReference type="NCBIfam" id="TIGR00061">
    <property type="entry name" value="L21"/>
    <property type="match status" value="1"/>
</dbReference>
<evidence type="ECO:0000313" key="6">
    <source>
        <dbReference type="EMBL" id="QGG95701.1"/>
    </source>
</evidence>
<dbReference type="GO" id="GO:0005840">
    <property type="term" value="C:ribosome"/>
    <property type="evidence" value="ECO:0007669"/>
    <property type="project" value="UniProtKB-KW"/>
</dbReference>
<evidence type="ECO:0000256" key="4">
    <source>
        <dbReference type="HAMAP-Rule" id="MF_01363"/>
    </source>
</evidence>
<protein>
    <recommendedName>
        <fullName evidence="4">Large ribosomal subunit protein bL21</fullName>
    </recommendedName>
</protein>
<evidence type="ECO:0000256" key="3">
    <source>
        <dbReference type="ARBA" id="ARBA00023274"/>
    </source>
</evidence>
<evidence type="ECO:0000256" key="5">
    <source>
        <dbReference type="RuleBase" id="RU000562"/>
    </source>
</evidence>
<gene>
    <name evidence="4 6" type="primary">rplU</name>
    <name evidence="6" type="ORF">GH723_11670</name>
</gene>
<dbReference type="RefSeq" id="WP_153759807.1">
    <property type="nucleotide sequence ID" value="NZ_CP045851.1"/>
</dbReference>
<dbReference type="GO" id="GO:0005737">
    <property type="term" value="C:cytoplasm"/>
    <property type="evidence" value="ECO:0007669"/>
    <property type="project" value="UniProtKB-ARBA"/>
</dbReference>
<evidence type="ECO:0000256" key="2">
    <source>
        <dbReference type="ARBA" id="ARBA00022980"/>
    </source>
</evidence>
<reference evidence="6 7" key="1">
    <citation type="submission" date="2019-11" db="EMBL/GenBank/DDBJ databases">
        <authorList>
            <person name="He Y."/>
        </authorList>
    </citation>
    <scope>NUCLEOTIDE SEQUENCE [LARGE SCALE GENOMIC DNA]</scope>
    <source>
        <strain evidence="6 7">SCSIO 58843</strain>
    </source>
</reference>
<dbReference type="InterPro" id="IPR036164">
    <property type="entry name" value="bL21-like_sf"/>
</dbReference>
<accession>A0A5Q2RMB5</accession>
<keyword evidence="7" id="KW-1185">Reference proteome</keyword>
<sequence length="102" mass="11249">MYAVIKTGGKQYRVEQGQQLQVERLGAADTEVALTPVLLVDGDTVLSTPDQLNGASVSAKVLGEVKGRKVTGFTYKNKTNNRRRWGHRQTYATIEITKIEKG</sequence>
<dbReference type="GO" id="GO:1990904">
    <property type="term" value="C:ribonucleoprotein complex"/>
    <property type="evidence" value="ECO:0007669"/>
    <property type="project" value="UniProtKB-KW"/>
</dbReference>
<evidence type="ECO:0000313" key="7">
    <source>
        <dbReference type="Proteomes" id="UP000334019"/>
    </source>
</evidence>
<dbReference type="GO" id="GO:0003735">
    <property type="term" value="F:structural constituent of ribosome"/>
    <property type="evidence" value="ECO:0007669"/>
    <property type="project" value="InterPro"/>
</dbReference>
<dbReference type="KEGG" id="atq:GH723_11670"/>
<dbReference type="AlphaFoldDB" id="A0A5Q2RMB5"/>
<dbReference type="HAMAP" id="MF_01363">
    <property type="entry name" value="Ribosomal_bL21"/>
    <property type="match status" value="1"/>
</dbReference>
<dbReference type="PANTHER" id="PTHR21349">
    <property type="entry name" value="50S RIBOSOMAL PROTEIN L21"/>
    <property type="match status" value="1"/>
</dbReference>
<dbReference type="Pfam" id="PF00829">
    <property type="entry name" value="Ribosomal_L21p"/>
    <property type="match status" value="1"/>
</dbReference>
<keyword evidence="4 5" id="KW-0694">RNA-binding</keyword>
<keyword evidence="3 4" id="KW-0687">Ribonucleoprotein</keyword>
<dbReference type="EMBL" id="CP045851">
    <property type="protein sequence ID" value="QGG95701.1"/>
    <property type="molecule type" value="Genomic_DNA"/>
</dbReference>
<proteinExistence type="inferred from homology"/>
<dbReference type="InterPro" id="IPR001787">
    <property type="entry name" value="Ribosomal_bL21"/>
</dbReference>
<comment type="subunit">
    <text evidence="4">Part of the 50S ribosomal subunit. Contacts protein L20.</text>
</comment>
<dbReference type="GO" id="GO:0019843">
    <property type="term" value="F:rRNA binding"/>
    <property type="evidence" value="ECO:0007669"/>
    <property type="project" value="UniProtKB-UniRule"/>
</dbReference>
<evidence type="ECO:0000256" key="1">
    <source>
        <dbReference type="ARBA" id="ARBA00008563"/>
    </source>
</evidence>
<dbReference type="PANTHER" id="PTHR21349:SF0">
    <property type="entry name" value="LARGE RIBOSOMAL SUBUNIT PROTEIN BL21M"/>
    <property type="match status" value="1"/>
</dbReference>
<comment type="function">
    <text evidence="4 5">This protein binds to 23S rRNA in the presence of protein L20.</text>
</comment>
<dbReference type="InterPro" id="IPR028909">
    <property type="entry name" value="bL21-like"/>
</dbReference>
<dbReference type="SUPFAM" id="SSF141091">
    <property type="entry name" value="L21p-like"/>
    <property type="match status" value="1"/>
</dbReference>
<organism evidence="6 7">
    <name type="scientific">Actinomarinicola tropica</name>
    <dbReference type="NCBI Taxonomy" id="2789776"/>
    <lineage>
        <taxon>Bacteria</taxon>
        <taxon>Bacillati</taxon>
        <taxon>Actinomycetota</taxon>
        <taxon>Acidimicrobiia</taxon>
        <taxon>Acidimicrobiales</taxon>
        <taxon>Iamiaceae</taxon>
        <taxon>Actinomarinicola</taxon>
    </lineage>
</organism>
<keyword evidence="4 5" id="KW-0699">rRNA-binding</keyword>
<name>A0A5Q2RMB5_9ACTN</name>
<comment type="similarity">
    <text evidence="1 4 5">Belongs to the bacterial ribosomal protein bL21 family.</text>
</comment>
<keyword evidence="2 4" id="KW-0689">Ribosomal protein</keyword>
<dbReference type="GO" id="GO:0006412">
    <property type="term" value="P:translation"/>
    <property type="evidence" value="ECO:0007669"/>
    <property type="project" value="UniProtKB-UniRule"/>
</dbReference>